<dbReference type="PANTHER" id="PTHR46268:SF15">
    <property type="entry name" value="UNIVERSAL STRESS PROTEIN HP_0031"/>
    <property type="match status" value="1"/>
</dbReference>
<dbReference type="InterPro" id="IPR014729">
    <property type="entry name" value="Rossmann-like_a/b/a_fold"/>
</dbReference>
<dbReference type="PRINTS" id="PR01438">
    <property type="entry name" value="UNVRSLSTRESS"/>
</dbReference>
<comment type="caution">
    <text evidence="3">The sequence shown here is derived from an EMBL/GenBank/DDBJ whole genome shotgun (WGS) entry which is preliminary data.</text>
</comment>
<gene>
    <name evidence="3" type="ORF">C7450_11629</name>
</gene>
<dbReference type="PANTHER" id="PTHR46268">
    <property type="entry name" value="STRESS RESPONSE PROTEIN NHAX"/>
    <property type="match status" value="1"/>
</dbReference>
<dbReference type="OrthoDB" id="5564966at2"/>
<proteinExistence type="inferred from homology"/>
<evidence type="ECO:0000313" key="3">
    <source>
        <dbReference type="EMBL" id="PXW52456.1"/>
    </source>
</evidence>
<dbReference type="EMBL" id="QJJK01000016">
    <property type="protein sequence ID" value="PXW52456.1"/>
    <property type="molecule type" value="Genomic_DNA"/>
</dbReference>
<evidence type="ECO:0000313" key="4">
    <source>
        <dbReference type="Proteomes" id="UP000248021"/>
    </source>
</evidence>
<keyword evidence="4" id="KW-1185">Reference proteome</keyword>
<dbReference type="InterPro" id="IPR006016">
    <property type="entry name" value="UspA"/>
</dbReference>
<evidence type="ECO:0000259" key="2">
    <source>
        <dbReference type="Pfam" id="PF00582"/>
    </source>
</evidence>
<dbReference type="AlphaFoldDB" id="A0A2V3TTP3"/>
<dbReference type="CDD" id="cd00293">
    <property type="entry name" value="USP-like"/>
    <property type="match status" value="1"/>
</dbReference>
<accession>A0A2V3TTP3</accession>
<dbReference type="RefSeq" id="WP_110377944.1">
    <property type="nucleotide sequence ID" value="NZ_CAKNFM010000006.1"/>
</dbReference>
<dbReference type="Proteomes" id="UP000248021">
    <property type="component" value="Unassembled WGS sequence"/>
</dbReference>
<protein>
    <submittedName>
        <fullName evidence="3">Nucleotide-binding universal stress UspA family protein</fullName>
    </submittedName>
</protein>
<organism evidence="3 4">
    <name type="scientific">Chelatococcus asaccharovorans</name>
    <dbReference type="NCBI Taxonomy" id="28210"/>
    <lineage>
        <taxon>Bacteria</taxon>
        <taxon>Pseudomonadati</taxon>
        <taxon>Pseudomonadota</taxon>
        <taxon>Alphaproteobacteria</taxon>
        <taxon>Hyphomicrobiales</taxon>
        <taxon>Chelatococcaceae</taxon>
        <taxon>Chelatococcus</taxon>
    </lineage>
</organism>
<evidence type="ECO:0000256" key="1">
    <source>
        <dbReference type="ARBA" id="ARBA00008791"/>
    </source>
</evidence>
<name>A0A2V3TTP3_9HYPH</name>
<comment type="similarity">
    <text evidence="1">Belongs to the universal stress protein A family.</text>
</comment>
<dbReference type="Pfam" id="PF00582">
    <property type="entry name" value="Usp"/>
    <property type="match status" value="1"/>
</dbReference>
<feature type="domain" description="UspA" evidence="2">
    <location>
        <begin position="1"/>
        <end position="145"/>
    </location>
</feature>
<dbReference type="SUPFAM" id="SSF52402">
    <property type="entry name" value="Adenine nucleotide alpha hydrolases-like"/>
    <property type="match status" value="1"/>
</dbReference>
<reference evidence="3 4" key="1">
    <citation type="submission" date="2018-05" db="EMBL/GenBank/DDBJ databases">
        <title>Genomic Encyclopedia of Type Strains, Phase IV (KMG-IV): sequencing the most valuable type-strain genomes for metagenomic binning, comparative biology and taxonomic classification.</title>
        <authorList>
            <person name="Goeker M."/>
        </authorList>
    </citation>
    <scope>NUCLEOTIDE SEQUENCE [LARGE SCALE GENOMIC DNA]</scope>
    <source>
        <strain evidence="3 4">DSM 6462</strain>
    </source>
</reference>
<dbReference type="InterPro" id="IPR006015">
    <property type="entry name" value="Universal_stress_UspA"/>
</dbReference>
<sequence length="145" mass="15630">MFNHILIPTDGSPLSLIAVDEGLAFARDAGAKVTLLTVVEPFHIFSADPDQIAGTRQDYERQANERAAAYLSKAELKARALGVPCEAVRRESEDPYQAIIDTATAKGCDLIAMASHGRRGVTAVVLGSQTLKVLTHSKIPVLVYR</sequence>
<dbReference type="Gene3D" id="3.40.50.620">
    <property type="entry name" value="HUPs"/>
    <property type="match status" value="1"/>
</dbReference>